<feature type="transmembrane region" description="Helical" evidence="1">
    <location>
        <begin position="93"/>
        <end position="113"/>
    </location>
</feature>
<keyword evidence="1" id="KW-0472">Membrane</keyword>
<feature type="transmembrane region" description="Helical" evidence="1">
    <location>
        <begin position="125"/>
        <end position="147"/>
    </location>
</feature>
<evidence type="ECO:0000313" key="2">
    <source>
        <dbReference type="EMBL" id="SDY07114.1"/>
    </source>
</evidence>
<proteinExistence type="predicted"/>
<dbReference type="Proteomes" id="UP000199079">
    <property type="component" value="Unassembled WGS sequence"/>
</dbReference>
<accession>A0A1H3GX77</accession>
<sequence length="217" mass="23754">MTDADADLMASLFRDTRRNALIGWVLVGLVGLVFLESLLPLDAQWLIVSATTAGVMALPAVARRDWRVMLPWELLVLAALPLAARALAPGVEIGVFATYLSLAALALLVVAELDMFTPMRVTHWFAVLLVVVATLATAALWTIARWGLDRTLGTTYLADNEALMVEFQWVTIAGIVAGLLFDLYFRRRDRALTRRLERELGDAGTTGSAAEDGRRSE</sequence>
<evidence type="ECO:0000256" key="1">
    <source>
        <dbReference type="SAM" id="Phobius"/>
    </source>
</evidence>
<gene>
    <name evidence="2" type="ORF">SAMN05216564_1039</name>
</gene>
<keyword evidence="1" id="KW-1133">Transmembrane helix</keyword>
<evidence type="ECO:0000313" key="3">
    <source>
        <dbReference type="Proteomes" id="UP000199079"/>
    </source>
</evidence>
<keyword evidence="1" id="KW-0812">Transmembrane</keyword>
<feature type="transmembrane region" description="Helical" evidence="1">
    <location>
        <begin position="69"/>
        <end position="87"/>
    </location>
</feature>
<feature type="transmembrane region" description="Helical" evidence="1">
    <location>
        <begin position="167"/>
        <end position="185"/>
    </location>
</feature>
<reference evidence="3" key="1">
    <citation type="submission" date="2016-10" db="EMBL/GenBank/DDBJ databases">
        <authorList>
            <person name="Varghese N."/>
            <person name="Submissions S."/>
        </authorList>
    </citation>
    <scope>NUCLEOTIDE SEQUENCE [LARGE SCALE GENOMIC DNA]</scope>
    <source>
        <strain evidence="3">DC30,IBRC 10041,KCTC 4046</strain>
    </source>
</reference>
<keyword evidence="3" id="KW-1185">Reference proteome</keyword>
<dbReference type="OrthoDB" id="342532at2157"/>
<protein>
    <submittedName>
        <fullName evidence="2">Uncharacterized protein</fullName>
    </submittedName>
</protein>
<dbReference type="GeneID" id="43839455"/>
<dbReference type="EMBL" id="FNPC01000003">
    <property type="protein sequence ID" value="SDY07114.1"/>
    <property type="molecule type" value="Genomic_DNA"/>
</dbReference>
<feature type="transmembrane region" description="Helical" evidence="1">
    <location>
        <begin position="45"/>
        <end position="62"/>
    </location>
</feature>
<dbReference type="AlphaFoldDB" id="A0A1H3GX77"/>
<dbReference type="RefSeq" id="WP_049817652.1">
    <property type="nucleotide sequence ID" value="NZ_FNPC01000003.1"/>
</dbReference>
<feature type="transmembrane region" description="Helical" evidence="1">
    <location>
        <begin position="21"/>
        <end position="39"/>
    </location>
</feature>
<organism evidence="2 3">
    <name type="scientific">Halopenitus persicus</name>
    <dbReference type="NCBI Taxonomy" id="1048396"/>
    <lineage>
        <taxon>Archaea</taxon>
        <taxon>Methanobacteriati</taxon>
        <taxon>Methanobacteriota</taxon>
        <taxon>Stenosarchaea group</taxon>
        <taxon>Halobacteria</taxon>
        <taxon>Halobacteriales</taxon>
        <taxon>Haloferacaceae</taxon>
        <taxon>Halopenitus</taxon>
    </lineage>
</organism>
<name>A0A1H3GX77_9EURY</name>